<dbReference type="AlphaFoldDB" id="A0A3N1ZQ42"/>
<evidence type="ECO:0000313" key="3">
    <source>
        <dbReference type="Proteomes" id="UP000275749"/>
    </source>
</evidence>
<name>A0A3N1ZQ42_9ACTN</name>
<accession>A0A3N1ZQ42</accession>
<dbReference type="Gene3D" id="1.10.10.10">
    <property type="entry name" value="Winged helix-like DNA-binding domain superfamily/Winged helix DNA-binding domain"/>
    <property type="match status" value="1"/>
</dbReference>
<reference evidence="2 3" key="1">
    <citation type="submission" date="2018-11" db="EMBL/GenBank/DDBJ databases">
        <title>Sequencing the genomes of 1000 actinobacteria strains.</title>
        <authorList>
            <person name="Klenk H.-P."/>
        </authorList>
    </citation>
    <scope>NUCLEOTIDE SEQUENCE [LARGE SCALE GENOMIC DNA]</scope>
    <source>
        <strain evidence="2 3">DSM 10546</strain>
    </source>
</reference>
<organism evidence="2 3">
    <name type="scientific">Luteococcus japonicus</name>
    <dbReference type="NCBI Taxonomy" id="33984"/>
    <lineage>
        <taxon>Bacteria</taxon>
        <taxon>Bacillati</taxon>
        <taxon>Actinomycetota</taxon>
        <taxon>Actinomycetes</taxon>
        <taxon>Propionibacteriales</taxon>
        <taxon>Propionibacteriaceae</taxon>
        <taxon>Luteococcus</taxon>
    </lineage>
</organism>
<dbReference type="InterPro" id="IPR036388">
    <property type="entry name" value="WH-like_DNA-bd_sf"/>
</dbReference>
<dbReference type="EMBL" id="RKHG01000001">
    <property type="protein sequence ID" value="ROR53021.1"/>
    <property type="molecule type" value="Genomic_DNA"/>
</dbReference>
<comment type="caution">
    <text evidence="2">The sequence shown here is derived from an EMBL/GenBank/DDBJ whole genome shotgun (WGS) entry which is preliminary data.</text>
</comment>
<sequence>MIALRYFCDLSERETEATLRISIGAVKSATSRGLATLRTLHPEGAVARTRISRASLRTSLRAAADRHALELDVDDVIDAGQEVLTRRTRRWAAASVGLVAAAAMVAGGVWQGSAKTSQAPASTPSAANAATLVLDLNDVVPGRPAKLQVRTKHVPGATEVELAGLAEDGARVGPSPRGTIPATRAADHLVLDQRLADHCALVLVRGAATDIQRVTASNATGGGPGRTYSGPTHRGDRHDRPVVVRGRPGRSQDDWPLPAVPVGLRLEVRRRVHEGL</sequence>
<evidence type="ECO:0000313" key="2">
    <source>
        <dbReference type="EMBL" id="ROR53021.1"/>
    </source>
</evidence>
<proteinExistence type="predicted"/>
<dbReference type="Proteomes" id="UP000275749">
    <property type="component" value="Unassembled WGS sequence"/>
</dbReference>
<feature type="region of interest" description="Disordered" evidence="1">
    <location>
        <begin position="215"/>
        <end position="240"/>
    </location>
</feature>
<gene>
    <name evidence="2" type="ORF">EDD41_0142</name>
</gene>
<evidence type="ECO:0000256" key="1">
    <source>
        <dbReference type="SAM" id="MobiDB-lite"/>
    </source>
</evidence>
<protein>
    <submittedName>
        <fullName evidence="2">Uncharacterized protein</fullName>
    </submittedName>
</protein>